<dbReference type="AlphaFoldDB" id="A0A8S9QDW8"/>
<evidence type="ECO:0000256" key="1">
    <source>
        <dbReference type="SAM" id="MobiDB-lite"/>
    </source>
</evidence>
<feature type="compositionally biased region" description="Low complexity" evidence="1">
    <location>
        <begin position="252"/>
        <end position="262"/>
    </location>
</feature>
<protein>
    <submittedName>
        <fullName evidence="2">Uncharacterized protein</fullName>
    </submittedName>
</protein>
<feature type="region of interest" description="Disordered" evidence="1">
    <location>
        <begin position="204"/>
        <end position="272"/>
    </location>
</feature>
<dbReference type="Proteomes" id="UP000712600">
    <property type="component" value="Unassembled WGS sequence"/>
</dbReference>
<evidence type="ECO:0000313" key="3">
    <source>
        <dbReference type="Proteomes" id="UP000712600"/>
    </source>
</evidence>
<reference evidence="2" key="1">
    <citation type="submission" date="2019-12" db="EMBL/GenBank/DDBJ databases">
        <title>Genome sequencing and annotation of Brassica cretica.</title>
        <authorList>
            <person name="Studholme D.J."/>
            <person name="Sarris P."/>
        </authorList>
    </citation>
    <scope>NUCLEOTIDE SEQUENCE</scope>
    <source>
        <strain evidence="2">PFS-109/04</strain>
        <tissue evidence="2">Leaf</tissue>
    </source>
</reference>
<feature type="region of interest" description="Disordered" evidence="1">
    <location>
        <begin position="149"/>
        <end position="190"/>
    </location>
</feature>
<dbReference type="EMBL" id="QGKX02001290">
    <property type="protein sequence ID" value="KAF3540417.1"/>
    <property type="molecule type" value="Genomic_DNA"/>
</dbReference>
<accession>A0A8S9QDW8</accession>
<sequence length="272" mass="30175">MFLIDRQQHLFVARFSSAIVDPDTSLIDRHSLTTIDRRHSSSVDDIFHPTLIDTSVQPSIDTEPRDMVATLILVRDERGDLHDQEGHMRNAAEIPMEIGAISTKVHSSRNPTTTTTAATIGVMETPIPEATTSYSRECWGQNRSRRNRCPKVLRKTESRSKLQKPRKGIAETDFPASSTMTRASSPGEHDRVAGRLAGELGRDTSQLARRARPCCRSAHRRPRPWHGSARPASAANSPWTIPNPVPSHNHASSSEVSVTQSSGPWIRHQCSV</sequence>
<name>A0A8S9QDW8_BRACR</name>
<evidence type="ECO:0000313" key="2">
    <source>
        <dbReference type="EMBL" id="KAF3540417.1"/>
    </source>
</evidence>
<proteinExistence type="predicted"/>
<feature type="compositionally biased region" description="Polar residues" evidence="1">
    <location>
        <begin position="175"/>
        <end position="184"/>
    </location>
</feature>
<gene>
    <name evidence="2" type="ORF">F2Q69_00023263</name>
</gene>
<feature type="compositionally biased region" description="Basic residues" evidence="1">
    <location>
        <begin position="209"/>
        <end position="224"/>
    </location>
</feature>
<organism evidence="2 3">
    <name type="scientific">Brassica cretica</name>
    <name type="common">Mustard</name>
    <dbReference type="NCBI Taxonomy" id="69181"/>
    <lineage>
        <taxon>Eukaryota</taxon>
        <taxon>Viridiplantae</taxon>
        <taxon>Streptophyta</taxon>
        <taxon>Embryophyta</taxon>
        <taxon>Tracheophyta</taxon>
        <taxon>Spermatophyta</taxon>
        <taxon>Magnoliopsida</taxon>
        <taxon>eudicotyledons</taxon>
        <taxon>Gunneridae</taxon>
        <taxon>Pentapetalae</taxon>
        <taxon>rosids</taxon>
        <taxon>malvids</taxon>
        <taxon>Brassicales</taxon>
        <taxon>Brassicaceae</taxon>
        <taxon>Brassiceae</taxon>
        <taxon>Brassica</taxon>
    </lineage>
</organism>
<comment type="caution">
    <text evidence="2">The sequence shown here is derived from an EMBL/GenBank/DDBJ whole genome shotgun (WGS) entry which is preliminary data.</text>
</comment>